<reference evidence="4" key="4">
    <citation type="submission" date="2025-09" db="UniProtKB">
        <authorList>
            <consortium name="Ensembl"/>
        </authorList>
    </citation>
    <scope>IDENTIFICATION</scope>
</reference>
<dbReference type="InterPro" id="IPR036249">
    <property type="entry name" value="Thioredoxin-like_sf"/>
</dbReference>
<dbReference type="OrthoDB" id="422574at2759"/>
<dbReference type="RefSeq" id="XP_004226538.1">
    <property type="nucleotide sequence ID" value="XM_004226490.4"/>
</dbReference>
<dbReference type="SUPFAM" id="SSF47616">
    <property type="entry name" value="GST C-terminal domain-like"/>
    <property type="match status" value="1"/>
</dbReference>
<dbReference type="InterPro" id="IPR004045">
    <property type="entry name" value="Glutathione_S-Trfase_N"/>
</dbReference>
<dbReference type="KEGG" id="cin:100184961"/>
<dbReference type="GeneTree" id="ENSGT00940000164816"/>
<keyword evidence="5" id="KW-1185">Reference proteome</keyword>
<evidence type="ECO:0000313" key="5">
    <source>
        <dbReference type="Proteomes" id="UP000008144"/>
    </source>
</evidence>
<feature type="domain" description="GST N-terminal" evidence="2">
    <location>
        <begin position="1"/>
        <end position="82"/>
    </location>
</feature>
<evidence type="ECO:0000256" key="1">
    <source>
        <dbReference type="ARBA" id="ARBA00011738"/>
    </source>
</evidence>
<organism evidence="4 5">
    <name type="scientific">Ciona intestinalis</name>
    <name type="common">Transparent sea squirt</name>
    <name type="synonym">Ascidia intestinalis</name>
    <dbReference type="NCBI Taxonomy" id="7719"/>
    <lineage>
        <taxon>Eukaryota</taxon>
        <taxon>Metazoa</taxon>
        <taxon>Chordata</taxon>
        <taxon>Tunicata</taxon>
        <taxon>Ascidiacea</taxon>
        <taxon>Phlebobranchia</taxon>
        <taxon>Cionidae</taxon>
        <taxon>Ciona</taxon>
    </lineage>
</organism>
<dbReference type="FunCoup" id="A0A1W2WKJ7">
    <property type="interactions" value="22"/>
</dbReference>
<dbReference type="AlphaFoldDB" id="A0A1W2WKJ7"/>
<dbReference type="EMBL" id="EAAA01000444">
    <property type="status" value="NOT_ANNOTATED_CDS"/>
    <property type="molecule type" value="Genomic_DNA"/>
</dbReference>
<reference evidence="4" key="2">
    <citation type="journal article" date="2008" name="Genome Biol.">
        <title>Improved genome assembly and evidence-based global gene model set for the chordate Ciona intestinalis: new insight into intron and operon populations.</title>
        <authorList>
            <person name="Satou Y."/>
            <person name="Mineta K."/>
            <person name="Ogasawara M."/>
            <person name="Sasakura Y."/>
            <person name="Shoguchi E."/>
            <person name="Ueno K."/>
            <person name="Yamada L."/>
            <person name="Matsumoto J."/>
            <person name="Wasserscheid J."/>
            <person name="Dewar K."/>
            <person name="Wiley G.B."/>
            <person name="Macmil S.L."/>
            <person name="Roe B.A."/>
            <person name="Zeller R.W."/>
            <person name="Hastings K.E."/>
            <person name="Lemaire P."/>
            <person name="Lindquist E."/>
            <person name="Endo T."/>
            <person name="Hotta K."/>
            <person name="Inaba K."/>
        </authorList>
    </citation>
    <scope>NUCLEOTIDE SEQUENCE [LARGE SCALE GENOMIC DNA]</scope>
    <source>
        <strain evidence="4">wild type</strain>
    </source>
</reference>
<dbReference type="Pfam" id="PF13417">
    <property type="entry name" value="GST_N_3"/>
    <property type="match status" value="1"/>
</dbReference>
<dbReference type="GO" id="GO:0004364">
    <property type="term" value="F:glutathione transferase activity"/>
    <property type="evidence" value="ECO:0000318"/>
    <property type="project" value="GO_Central"/>
</dbReference>
<dbReference type="FunFam" id="1.20.1050.10:FF:000007">
    <property type="entry name" value="Glutathione S-transferase 1-1"/>
    <property type="match status" value="1"/>
</dbReference>
<evidence type="ECO:0000259" key="3">
    <source>
        <dbReference type="PROSITE" id="PS50405"/>
    </source>
</evidence>
<dbReference type="Pfam" id="PF00043">
    <property type="entry name" value="GST_C"/>
    <property type="match status" value="1"/>
</dbReference>
<dbReference type="SFLD" id="SFLDG01153">
    <property type="entry name" value="Main.4:_Theta-like"/>
    <property type="match status" value="1"/>
</dbReference>
<dbReference type="Proteomes" id="UP000008144">
    <property type="component" value="Chromosome 10"/>
</dbReference>
<dbReference type="SFLD" id="SFLDS00019">
    <property type="entry name" value="Glutathione_Transferase_(cytos"/>
    <property type="match status" value="1"/>
</dbReference>
<dbReference type="PROSITE" id="PS50404">
    <property type="entry name" value="GST_NTER"/>
    <property type="match status" value="1"/>
</dbReference>
<dbReference type="InterPro" id="IPR040079">
    <property type="entry name" value="Glutathione_S-Trfase"/>
</dbReference>
<dbReference type="STRING" id="7719.ENSCINP00000004297"/>
<dbReference type="Ensembl" id="ENSCINT00000004297.3">
    <property type="protein sequence ID" value="ENSCINP00000004297.3"/>
    <property type="gene ID" value="ENSCING00000002096.3"/>
</dbReference>
<gene>
    <name evidence="4" type="primary">LOC100184961</name>
</gene>
<dbReference type="SFLD" id="SFLDG00358">
    <property type="entry name" value="Main_(cytGST)"/>
    <property type="match status" value="1"/>
</dbReference>
<protein>
    <submittedName>
        <fullName evidence="4">Glutathione S-transferase 1-1-like</fullName>
    </submittedName>
</protein>
<dbReference type="InParanoid" id="A0A1W2WKJ7"/>
<dbReference type="GO" id="GO:0006749">
    <property type="term" value="P:glutathione metabolic process"/>
    <property type="evidence" value="ECO:0000318"/>
    <property type="project" value="GO_Central"/>
</dbReference>
<accession>A0A1W2WKJ7</accession>
<dbReference type="InterPro" id="IPR004046">
    <property type="entry name" value="GST_C"/>
</dbReference>
<feature type="domain" description="GST C-terminal" evidence="3">
    <location>
        <begin position="90"/>
        <end position="219"/>
    </location>
</feature>
<reference evidence="4" key="3">
    <citation type="submission" date="2025-08" db="UniProtKB">
        <authorList>
            <consortium name="Ensembl"/>
        </authorList>
    </citation>
    <scope>IDENTIFICATION</scope>
</reference>
<dbReference type="RefSeq" id="XP_002130669.1">
    <property type="nucleotide sequence ID" value="XM_002130633.5"/>
</dbReference>
<dbReference type="PANTHER" id="PTHR43969:SF9">
    <property type="entry name" value="GLUTATHIONE S TRANSFERASE D10, ISOFORM A-RELATED"/>
    <property type="match status" value="1"/>
</dbReference>
<dbReference type="Gene3D" id="3.40.30.10">
    <property type="entry name" value="Glutaredoxin"/>
    <property type="match status" value="1"/>
</dbReference>
<evidence type="ECO:0000313" key="4">
    <source>
        <dbReference type="Ensembl" id="ENSCINP00000004297.3"/>
    </source>
</evidence>
<proteinExistence type="predicted"/>
<dbReference type="Gene3D" id="1.20.1050.10">
    <property type="match status" value="1"/>
</dbReference>
<dbReference type="eggNOG" id="KOG0867">
    <property type="taxonomic scope" value="Eukaryota"/>
</dbReference>
<sequence length="226" mass="24975">MVLKLYFMPASPPSRNALMVINALGLDHEIKPVNIMKGEQKQPEYLAVNPRGKVPALQDGEYVISESRAIACYLCNKYEKASENKLYPTCPQARGVVDQLLYASENINDMVVGYLNIGGVLFGSAVVNEDKVTELHKALALTNTFLGSNNYVAGEHLTIADFFTASSFILAEELHDFNDYTNYPAVKAWINKVRALPYFDKTNKEGLAGISKMYKDKLAANKAAAQ</sequence>
<dbReference type="PANTHER" id="PTHR43969">
    <property type="entry name" value="GLUTATHIONE S TRANSFERASE D10, ISOFORM A-RELATED"/>
    <property type="match status" value="1"/>
</dbReference>
<name>A0A1W2WKJ7_CIOIN</name>
<reference evidence="5" key="1">
    <citation type="journal article" date="2002" name="Science">
        <title>The draft genome of Ciona intestinalis: insights into chordate and vertebrate origins.</title>
        <authorList>
            <person name="Dehal P."/>
            <person name="Satou Y."/>
            <person name="Campbell R.K."/>
            <person name="Chapman J."/>
            <person name="Degnan B."/>
            <person name="De Tomaso A."/>
            <person name="Davidson B."/>
            <person name="Di Gregorio A."/>
            <person name="Gelpke M."/>
            <person name="Goodstein D.M."/>
            <person name="Harafuji N."/>
            <person name="Hastings K.E."/>
            <person name="Ho I."/>
            <person name="Hotta K."/>
            <person name="Huang W."/>
            <person name="Kawashima T."/>
            <person name="Lemaire P."/>
            <person name="Martinez D."/>
            <person name="Meinertzhagen I.A."/>
            <person name="Necula S."/>
            <person name="Nonaka M."/>
            <person name="Putnam N."/>
            <person name="Rash S."/>
            <person name="Saiga H."/>
            <person name="Satake M."/>
            <person name="Terry A."/>
            <person name="Yamada L."/>
            <person name="Wang H.G."/>
            <person name="Awazu S."/>
            <person name="Azumi K."/>
            <person name="Boore J."/>
            <person name="Branno M."/>
            <person name="Chin-Bow S."/>
            <person name="DeSantis R."/>
            <person name="Doyle S."/>
            <person name="Francino P."/>
            <person name="Keys D.N."/>
            <person name="Haga S."/>
            <person name="Hayashi H."/>
            <person name="Hino K."/>
            <person name="Imai K.S."/>
            <person name="Inaba K."/>
            <person name="Kano S."/>
            <person name="Kobayashi K."/>
            <person name="Kobayashi M."/>
            <person name="Lee B.I."/>
            <person name="Makabe K.W."/>
            <person name="Manohar C."/>
            <person name="Matassi G."/>
            <person name="Medina M."/>
            <person name="Mochizuki Y."/>
            <person name="Mount S."/>
            <person name="Morishita T."/>
            <person name="Miura S."/>
            <person name="Nakayama A."/>
            <person name="Nishizaka S."/>
            <person name="Nomoto H."/>
            <person name="Ohta F."/>
            <person name="Oishi K."/>
            <person name="Rigoutsos I."/>
            <person name="Sano M."/>
            <person name="Sasaki A."/>
            <person name="Sasakura Y."/>
            <person name="Shoguchi E."/>
            <person name="Shin-i T."/>
            <person name="Spagnuolo A."/>
            <person name="Stainier D."/>
            <person name="Suzuki M.M."/>
            <person name="Tassy O."/>
            <person name="Takatori N."/>
            <person name="Tokuoka M."/>
            <person name="Yagi K."/>
            <person name="Yoshizaki F."/>
            <person name="Wada S."/>
            <person name="Zhang C."/>
            <person name="Hyatt P.D."/>
            <person name="Larimer F."/>
            <person name="Detter C."/>
            <person name="Doggett N."/>
            <person name="Glavina T."/>
            <person name="Hawkins T."/>
            <person name="Richardson P."/>
            <person name="Lucas S."/>
            <person name="Kohara Y."/>
            <person name="Levine M."/>
            <person name="Satoh N."/>
            <person name="Rokhsar D.S."/>
        </authorList>
    </citation>
    <scope>NUCLEOTIDE SEQUENCE [LARGE SCALE GENOMIC DNA]</scope>
</reference>
<dbReference type="FunFam" id="3.40.30.10:FF:000202">
    <property type="entry name" value="glutathione S-transferase 1"/>
    <property type="match status" value="1"/>
</dbReference>
<dbReference type="InterPro" id="IPR010987">
    <property type="entry name" value="Glutathione-S-Trfase_C-like"/>
</dbReference>
<dbReference type="OMA" id="ENINDMV"/>
<dbReference type="PROSITE" id="PS50405">
    <property type="entry name" value="GST_CTER"/>
    <property type="match status" value="1"/>
</dbReference>
<comment type="subunit">
    <text evidence="1">Homodimer.</text>
</comment>
<accession>F6Z8B6</accession>
<evidence type="ECO:0000259" key="2">
    <source>
        <dbReference type="PROSITE" id="PS50404"/>
    </source>
</evidence>
<dbReference type="InterPro" id="IPR036282">
    <property type="entry name" value="Glutathione-S-Trfase_C_sf"/>
</dbReference>
<dbReference type="SUPFAM" id="SSF52833">
    <property type="entry name" value="Thioredoxin-like"/>
    <property type="match status" value="1"/>
</dbReference>
<dbReference type="GeneID" id="100184961"/>